<name>A0A0C2F4A0_9PSED</name>
<dbReference type="EMBL" id="JXDG01000003">
    <property type="protein sequence ID" value="KIH85873.1"/>
    <property type="molecule type" value="Genomic_DNA"/>
</dbReference>
<dbReference type="Proteomes" id="UP000031535">
    <property type="component" value="Unassembled WGS sequence"/>
</dbReference>
<gene>
    <name evidence="1" type="ORF">UCMB321_0240</name>
</gene>
<reference evidence="1 2" key="1">
    <citation type="submission" date="2015-01" db="EMBL/GenBank/DDBJ databases">
        <title>Complete genome of Pseudomonas batumici UCM B-321 producer of the batumin antibiotic with strong antistaphilococcal and potential anticancer activity.</title>
        <authorList>
            <person name="Klochko V.V."/>
            <person name="Zelena L.B."/>
            <person name="Elena K.A."/>
            <person name="Reva O.N."/>
        </authorList>
    </citation>
    <scope>NUCLEOTIDE SEQUENCE [LARGE SCALE GENOMIC DNA]</scope>
    <source>
        <strain evidence="1 2">UCM B-321</strain>
    </source>
</reference>
<evidence type="ECO:0000313" key="1">
    <source>
        <dbReference type="EMBL" id="KIH85873.1"/>
    </source>
</evidence>
<evidence type="ECO:0000313" key="2">
    <source>
        <dbReference type="Proteomes" id="UP000031535"/>
    </source>
</evidence>
<dbReference type="AlphaFoldDB" id="A0A0C2F4A0"/>
<organism evidence="1 2">
    <name type="scientific">Pseudomonas batumici</name>
    <dbReference type="NCBI Taxonomy" id="226910"/>
    <lineage>
        <taxon>Bacteria</taxon>
        <taxon>Pseudomonadati</taxon>
        <taxon>Pseudomonadota</taxon>
        <taxon>Gammaproteobacteria</taxon>
        <taxon>Pseudomonadales</taxon>
        <taxon>Pseudomonadaceae</taxon>
        <taxon>Pseudomonas</taxon>
    </lineage>
</organism>
<sequence>MLRQAARHTRQRDSRGSVWSRLIRQTLNSYARLIWVWTPSRNSQQLSIAENVAEKATSRSYFERDRPWPSKVYGHPFSESIV</sequence>
<comment type="caution">
    <text evidence="1">The sequence shown here is derived from an EMBL/GenBank/DDBJ whole genome shotgun (WGS) entry which is preliminary data.</text>
</comment>
<protein>
    <submittedName>
        <fullName evidence="1">Uncharacterized protein</fullName>
    </submittedName>
</protein>
<keyword evidence="2" id="KW-1185">Reference proteome</keyword>
<proteinExistence type="predicted"/>
<accession>A0A0C2F4A0</accession>
<dbReference type="PATRIC" id="fig|226910.6.peg.241"/>
<dbReference type="STRING" id="226910.UCMB321_0240"/>